<comment type="caution">
    <text evidence="2">The sequence shown here is derived from an EMBL/GenBank/DDBJ whole genome shotgun (WGS) entry which is preliminary data.</text>
</comment>
<reference evidence="2" key="1">
    <citation type="journal article" date="2023" name="Mol. Biol. Evol.">
        <title>Third-Generation Sequencing Reveals the Adaptive Role of the Epigenome in Three Deep-Sea Polychaetes.</title>
        <authorList>
            <person name="Perez M."/>
            <person name="Aroh O."/>
            <person name="Sun Y."/>
            <person name="Lan Y."/>
            <person name="Juniper S.K."/>
            <person name="Young C.R."/>
            <person name="Angers B."/>
            <person name="Qian P.Y."/>
        </authorList>
    </citation>
    <scope>NUCLEOTIDE SEQUENCE</scope>
    <source>
        <strain evidence="2">R07B-5</strain>
    </source>
</reference>
<name>A0AAD9KNU5_RIDPI</name>
<dbReference type="Proteomes" id="UP001209878">
    <property type="component" value="Unassembled WGS sequence"/>
</dbReference>
<proteinExistence type="predicted"/>
<feature type="compositionally biased region" description="Basic residues" evidence="1">
    <location>
        <begin position="1"/>
        <end position="20"/>
    </location>
</feature>
<protein>
    <submittedName>
        <fullName evidence="2">Uncharacterized protein</fullName>
    </submittedName>
</protein>
<evidence type="ECO:0000256" key="1">
    <source>
        <dbReference type="SAM" id="MobiDB-lite"/>
    </source>
</evidence>
<accession>A0AAD9KNU5</accession>
<sequence>MPQKAPRNHLQRPHLKRRGAKQNSASHWPHEDLLTTVKRRKLKWYGHITRSSGFAKTILQGTVQGGRRRGRQKKRWEDNIPEWTGMTQGDAMRKTERREEWRELVVRSSVAP</sequence>
<keyword evidence="3" id="KW-1185">Reference proteome</keyword>
<dbReference type="AlphaFoldDB" id="A0AAD9KNU5"/>
<gene>
    <name evidence="2" type="ORF">NP493_778g04017</name>
</gene>
<organism evidence="2 3">
    <name type="scientific">Ridgeia piscesae</name>
    <name type="common">Tubeworm</name>
    <dbReference type="NCBI Taxonomy" id="27915"/>
    <lineage>
        <taxon>Eukaryota</taxon>
        <taxon>Metazoa</taxon>
        <taxon>Spiralia</taxon>
        <taxon>Lophotrochozoa</taxon>
        <taxon>Annelida</taxon>
        <taxon>Polychaeta</taxon>
        <taxon>Sedentaria</taxon>
        <taxon>Canalipalpata</taxon>
        <taxon>Sabellida</taxon>
        <taxon>Siboglinidae</taxon>
        <taxon>Ridgeia</taxon>
    </lineage>
</organism>
<dbReference type="EMBL" id="JAODUO010000777">
    <property type="protein sequence ID" value="KAK2174777.1"/>
    <property type="molecule type" value="Genomic_DNA"/>
</dbReference>
<evidence type="ECO:0000313" key="3">
    <source>
        <dbReference type="Proteomes" id="UP001209878"/>
    </source>
</evidence>
<feature type="region of interest" description="Disordered" evidence="1">
    <location>
        <begin position="1"/>
        <end position="33"/>
    </location>
</feature>
<evidence type="ECO:0000313" key="2">
    <source>
        <dbReference type="EMBL" id="KAK2174777.1"/>
    </source>
</evidence>